<sequence>MLCLQERPVGSHGVQGDTAPNSSPFPLLSNRV</sequence>
<evidence type="ECO:0000313" key="2">
    <source>
        <dbReference type="EMBL" id="JAH62113.1"/>
    </source>
</evidence>
<name>A0A0E9UAW5_ANGAN</name>
<dbReference type="AlphaFoldDB" id="A0A0E9UAW5"/>
<reference evidence="2" key="1">
    <citation type="submission" date="2014-11" db="EMBL/GenBank/DDBJ databases">
        <authorList>
            <person name="Amaro Gonzalez C."/>
        </authorList>
    </citation>
    <scope>NUCLEOTIDE SEQUENCE</scope>
</reference>
<reference evidence="2" key="2">
    <citation type="journal article" date="2015" name="Fish Shellfish Immunol.">
        <title>Early steps in the European eel (Anguilla anguilla)-Vibrio vulnificus interaction in the gills: Role of the RtxA13 toxin.</title>
        <authorList>
            <person name="Callol A."/>
            <person name="Pajuelo D."/>
            <person name="Ebbesson L."/>
            <person name="Teles M."/>
            <person name="MacKenzie S."/>
            <person name="Amaro C."/>
        </authorList>
    </citation>
    <scope>NUCLEOTIDE SEQUENCE</scope>
</reference>
<evidence type="ECO:0000256" key="1">
    <source>
        <dbReference type="SAM" id="MobiDB-lite"/>
    </source>
</evidence>
<accession>A0A0E9UAW5</accession>
<feature type="region of interest" description="Disordered" evidence="1">
    <location>
        <begin position="1"/>
        <end position="32"/>
    </location>
</feature>
<protein>
    <submittedName>
        <fullName evidence="2">Uncharacterized protein</fullName>
    </submittedName>
</protein>
<dbReference type="EMBL" id="GBXM01046464">
    <property type="protein sequence ID" value="JAH62113.1"/>
    <property type="molecule type" value="Transcribed_RNA"/>
</dbReference>
<proteinExistence type="predicted"/>
<organism evidence="2">
    <name type="scientific">Anguilla anguilla</name>
    <name type="common">European freshwater eel</name>
    <name type="synonym">Muraena anguilla</name>
    <dbReference type="NCBI Taxonomy" id="7936"/>
    <lineage>
        <taxon>Eukaryota</taxon>
        <taxon>Metazoa</taxon>
        <taxon>Chordata</taxon>
        <taxon>Craniata</taxon>
        <taxon>Vertebrata</taxon>
        <taxon>Euteleostomi</taxon>
        <taxon>Actinopterygii</taxon>
        <taxon>Neopterygii</taxon>
        <taxon>Teleostei</taxon>
        <taxon>Anguilliformes</taxon>
        <taxon>Anguillidae</taxon>
        <taxon>Anguilla</taxon>
    </lineage>
</organism>